<dbReference type="AlphaFoldDB" id="A0A3A1QRX4"/>
<name>A0A3A1QRX4_9BACI</name>
<reference evidence="2 3" key="1">
    <citation type="submission" date="2018-09" db="EMBL/GenBank/DDBJ databases">
        <title>Bacillus saliacetes sp. nov., isolated from Thai shrimp paste (Ka-pi).</title>
        <authorList>
            <person name="Daroonpunt R."/>
            <person name="Tanasupawat S."/>
            <person name="Yiamsombut S."/>
        </authorList>
    </citation>
    <scope>NUCLEOTIDE SEQUENCE [LARGE SCALE GENOMIC DNA]</scope>
    <source>
        <strain evidence="2 3">SKP7-4</strain>
    </source>
</reference>
<keyword evidence="1" id="KW-0812">Transmembrane</keyword>
<evidence type="ECO:0000313" key="3">
    <source>
        <dbReference type="Proteomes" id="UP000265801"/>
    </source>
</evidence>
<accession>A0A3A1QRX4</accession>
<dbReference type="EMBL" id="QXIR01000052">
    <property type="protein sequence ID" value="RIW27665.1"/>
    <property type="molecule type" value="Genomic_DNA"/>
</dbReference>
<organism evidence="2 3">
    <name type="scientific">Bacillus salacetis</name>
    <dbReference type="NCBI Taxonomy" id="2315464"/>
    <lineage>
        <taxon>Bacteria</taxon>
        <taxon>Bacillati</taxon>
        <taxon>Bacillota</taxon>
        <taxon>Bacilli</taxon>
        <taxon>Bacillales</taxon>
        <taxon>Bacillaceae</taxon>
        <taxon>Bacillus</taxon>
    </lineage>
</organism>
<dbReference type="Pfam" id="PF08570">
    <property type="entry name" value="DUF1761"/>
    <property type="match status" value="1"/>
</dbReference>
<feature type="transmembrane region" description="Helical" evidence="1">
    <location>
        <begin position="39"/>
        <end position="57"/>
    </location>
</feature>
<keyword evidence="3" id="KW-1185">Reference proteome</keyword>
<sequence length="119" mass="12440">MGILIGGIVYVVYGAVYYSFTVGKKKSEGDGQSTGPAKYILSVILAFISSFFVGVFVHSLDAAGLIGGGAIGLAIGMLVTLLYLKNSLFGLISKKSFSIAAGDHLVIFTLLGILHGFFQ</sequence>
<dbReference type="InterPro" id="IPR013879">
    <property type="entry name" value="DUF1761"/>
</dbReference>
<proteinExistence type="predicted"/>
<dbReference type="Proteomes" id="UP000265801">
    <property type="component" value="Unassembled WGS sequence"/>
</dbReference>
<feature type="transmembrane region" description="Helical" evidence="1">
    <location>
        <begin position="63"/>
        <end position="84"/>
    </location>
</feature>
<gene>
    <name evidence="2" type="ORF">D3H55_22735</name>
</gene>
<evidence type="ECO:0000313" key="2">
    <source>
        <dbReference type="EMBL" id="RIW27665.1"/>
    </source>
</evidence>
<keyword evidence="1" id="KW-1133">Transmembrane helix</keyword>
<evidence type="ECO:0000256" key="1">
    <source>
        <dbReference type="SAM" id="Phobius"/>
    </source>
</evidence>
<dbReference type="OrthoDB" id="2382138at2"/>
<keyword evidence="1" id="KW-0472">Membrane</keyword>
<protein>
    <submittedName>
        <fullName evidence="2">DUF1761 family protein</fullName>
    </submittedName>
</protein>
<comment type="caution">
    <text evidence="2">The sequence shown here is derived from an EMBL/GenBank/DDBJ whole genome shotgun (WGS) entry which is preliminary data.</text>
</comment>
<feature type="transmembrane region" description="Helical" evidence="1">
    <location>
        <begin position="96"/>
        <end position="118"/>
    </location>
</feature>